<dbReference type="Proteomes" id="UP000823749">
    <property type="component" value="Chromosome 5"/>
</dbReference>
<organism evidence="2 3">
    <name type="scientific">Rhododendron griersonianum</name>
    <dbReference type="NCBI Taxonomy" id="479676"/>
    <lineage>
        <taxon>Eukaryota</taxon>
        <taxon>Viridiplantae</taxon>
        <taxon>Streptophyta</taxon>
        <taxon>Embryophyta</taxon>
        <taxon>Tracheophyta</taxon>
        <taxon>Spermatophyta</taxon>
        <taxon>Magnoliopsida</taxon>
        <taxon>eudicotyledons</taxon>
        <taxon>Gunneridae</taxon>
        <taxon>Pentapetalae</taxon>
        <taxon>asterids</taxon>
        <taxon>Ericales</taxon>
        <taxon>Ericaceae</taxon>
        <taxon>Ericoideae</taxon>
        <taxon>Rhodoreae</taxon>
        <taxon>Rhododendron</taxon>
    </lineage>
</organism>
<gene>
    <name evidence="2" type="ORF">RHGRI_014145</name>
</gene>
<keyword evidence="3" id="KW-1185">Reference proteome</keyword>
<proteinExistence type="predicted"/>
<evidence type="ECO:0000313" key="3">
    <source>
        <dbReference type="Proteomes" id="UP000823749"/>
    </source>
</evidence>
<dbReference type="EMBL" id="JACTNZ010000005">
    <property type="protein sequence ID" value="KAG5548694.1"/>
    <property type="molecule type" value="Genomic_DNA"/>
</dbReference>
<evidence type="ECO:0000256" key="1">
    <source>
        <dbReference type="SAM" id="MobiDB-lite"/>
    </source>
</evidence>
<feature type="compositionally biased region" description="Basic and acidic residues" evidence="1">
    <location>
        <begin position="12"/>
        <end position="34"/>
    </location>
</feature>
<comment type="caution">
    <text evidence="2">The sequence shown here is derived from an EMBL/GenBank/DDBJ whole genome shotgun (WGS) entry which is preliminary data.</text>
</comment>
<feature type="region of interest" description="Disordered" evidence="1">
    <location>
        <begin position="1"/>
        <end position="34"/>
    </location>
</feature>
<evidence type="ECO:0008006" key="4">
    <source>
        <dbReference type="Google" id="ProtNLM"/>
    </source>
</evidence>
<protein>
    <recommendedName>
        <fullName evidence="4">Late embryogenesis abundant protein</fullName>
    </recommendedName>
</protein>
<evidence type="ECO:0000313" key="2">
    <source>
        <dbReference type="EMBL" id="KAG5548694.1"/>
    </source>
</evidence>
<dbReference type="AlphaFoldDB" id="A0AAV6K8J5"/>
<reference evidence="2" key="1">
    <citation type="submission" date="2020-08" db="EMBL/GenBank/DDBJ databases">
        <title>Plant Genome Project.</title>
        <authorList>
            <person name="Zhang R.-G."/>
        </authorList>
    </citation>
    <scope>NUCLEOTIDE SEQUENCE</scope>
    <source>
        <strain evidence="2">WSP0</strain>
        <tissue evidence="2">Leaf</tissue>
    </source>
</reference>
<name>A0AAV6K8J5_9ERIC</name>
<sequence length="209" mass="24923">MVKQLSGATKQARAEGKKEMEKEMKEEMEKGKKKAYDEGYSQGYDKAGDELVDQVEAAEVVFKRQQHAESYALGYCKVQRRWRWMVTVTVTRLWWRWRLGCWDGPERRRGRPRWLWRRLEHRSLSLIEWVEAWRWGCRDFEEFVEVEDVLEAELEELGIAAIVFEARAREAEQKEVLRGSEPAVERDEVLREFEREAEVVEVVPRVVTM</sequence>
<accession>A0AAV6K8J5</accession>